<feature type="compositionally biased region" description="Basic and acidic residues" evidence="1">
    <location>
        <begin position="26"/>
        <end position="36"/>
    </location>
</feature>
<dbReference type="Pfam" id="PF17892">
    <property type="entry name" value="Cadherin_5"/>
    <property type="match status" value="1"/>
</dbReference>
<feature type="non-terminal residue" evidence="3">
    <location>
        <position position="609"/>
    </location>
</feature>
<gene>
    <name evidence="3" type="ORF">C731_4560</name>
</gene>
<evidence type="ECO:0000313" key="3">
    <source>
        <dbReference type="EMBL" id="EKF21445.1"/>
    </source>
</evidence>
<proteinExistence type="predicted"/>
<reference evidence="3 4" key="1">
    <citation type="journal article" date="2012" name="J. Bacteriol.">
        <title>Genome sequence of Mycobacterium hassiacum DSM 44199, a rare source of heat-stable mycobacterial proteins.</title>
        <authorList>
            <person name="Tiago I."/>
            <person name="Maranha A."/>
            <person name="Mendes V."/>
            <person name="Alarico S."/>
            <person name="Moynihan P.J."/>
            <person name="Clarke A.J."/>
            <person name="Macedo-Ribeiro S."/>
            <person name="Pereira P.J."/>
            <person name="Empadinhas N."/>
        </authorList>
    </citation>
    <scope>NUCLEOTIDE SEQUENCE [LARGE SCALE GENOMIC DNA]</scope>
    <source>
        <strain evidence="4">DSM 44199 / CIP 105218 / JCM 12690 / 3849</strain>
    </source>
</reference>
<dbReference type="Pfam" id="PF17963">
    <property type="entry name" value="Big_9"/>
    <property type="match status" value="3"/>
</dbReference>
<comment type="caution">
    <text evidence="3">The sequence shown here is derived from an EMBL/GenBank/DDBJ whole genome shotgun (WGS) entry which is preliminary data.</text>
</comment>
<dbReference type="Proteomes" id="UP000006265">
    <property type="component" value="Unassembled WGS sequence"/>
</dbReference>
<dbReference type="RefSeq" id="WP_005632023.1">
    <property type="nucleotide sequence ID" value="NZ_AMRA01000136.1"/>
</dbReference>
<feature type="compositionally biased region" description="Acidic residues" evidence="1">
    <location>
        <begin position="39"/>
        <end position="48"/>
    </location>
</feature>
<feature type="domain" description="Cadherin-like" evidence="2">
    <location>
        <begin position="543"/>
        <end position="609"/>
    </location>
</feature>
<dbReference type="AlphaFoldDB" id="K5BA14"/>
<feature type="compositionally biased region" description="Polar residues" evidence="1">
    <location>
        <begin position="1"/>
        <end position="19"/>
    </location>
</feature>
<keyword evidence="4" id="KW-1185">Reference proteome</keyword>
<feature type="region of interest" description="Disordered" evidence="1">
    <location>
        <begin position="589"/>
        <end position="609"/>
    </location>
</feature>
<dbReference type="Gene3D" id="2.60.40.3440">
    <property type="match status" value="1"/>
</dbReference>
<dbReference type="EMBL" id="AMRA01000136">
    <property type="protein sequence ID" value="EKF21445.1"/>
    <property type="molecule type" value="Genomic_DNA"/>
</dbReference>
<feature type="compositionally biased region" description="Polar residues" evidence="1">
    <location>
        <begin position="118"/>
        <end position="134"/>
    </location>
</feature>
<evidence type="ECO:0000256" key="1">
    <source>
        <dbReference type="SAM" id="MobiDB-lite"/>
    </source>
</evidence>
<dbReference type="STRING" id="1122247.GCA_000379865_03008"/>
<dbReference type="PANTHER" id="PTHR34720:SF9">
    <property type="entry name" value="BLR4714 PROTEIN"/>
    <property type="match status" value="1"/>
</dbReference>
<dbReference type="NCBIfam" id="TIGR01965">
    <property type="entry name" value="VCBS_repeat"/>
    <property type="match status" value="1"/>
</dbReference>
<dbReference type="Gene3D" id="2.60.40.2810">
    <property type="match status" value="2"/>
</dbReference>
<dbReference type="PANTHER" id="PTHR34720">
    <property type="entry name" value="MICROCYSTIN DEPENDENT PROTEIN"/>
    <property type="match status" value="1"/>
</dbReference>
<evidence type="ECO:0000259" key="2">
    <source>
        <dbReference type="Pfam" id="PF17892"/>
    </source>
</evidence>
<feature type="region of interest" description="Disordered" evidence="1">
    <location>
        <begin position="1"/>
        <end position="134"/>
    </location>
</feature>
<dbReference type="InterPro" id="IPR010221">
    <property type="entry name" value="VCBS_dom"/>
</dbReference>
<dbReference type="NCBIfam" id="NF012211">
    <property type="entry name" value="tand_rpt_95"/>
    <property type="match status" value="3"/>
</dbReference>
<dbReference type="eggNOG" id="COG3209">
    <property type="taxonomic scope" value="Bacteria"/>
</dbReference>
<dbReference type="InterPro" id="IPR041690">
    <property type="entry name" value="Cadherin_5"/>
</dbReference>
<name>K5BA14_MYCHD</name>
<evidence type="ECO:0000313" key="4">
    <source>
        <dbReference type="Proteomes" id="UP000006265"/>
    </source>
</evidence>
<accession>K5BA14</accession>
<sequence>MSSSGGPNTSVNDSGQRTDQNADEGTGAKDGAKKTQAENGDDDGDDGESTAASETSPEPVGNDGETISDVEPNVSEPAQEPEAQQSAENSDHSAAAQEPLSPQPSDDERPDGRDPATSPESKAPTTASEGSDSLISASHDENLVVTPLSMAHHELTDAPLTTLSTNVDRTPQWQEIAPAPVTMLGLFIPRTLVSVATAFVGALLTPFLAPGPVNPAQPPLLWAVLAWVRREVQRTFFNLPPIVRDQNVSLVLGPGDVSEPISFNAFDADHDKLTYSVPARGSVGGPKHGTVVIDQATGTFTYQADEGYVGPDEFTVSVSDAADRWHVHGLLSLFGWHRAHVDRATVRINVAAPNGAPVANPDTFETSEGSPVSGNVLGNDDDPEGDPLTAQLVSDPKKGTVEFHSDGSFSYTPDPDFSGVDTFTYQALDAENVSNTATVTIVVTPVNKAPVAVDDAYDVDEDGVLAVPAGSGVLSNDHDPENGGITAVLVDTPAHGTVTLNPDGSFEYRPAENLFGTDSFTYIVDDGELTSQIGTVSITVRPVNDPPTATDTTVTIDEDAPTTIDLTQLVGDIDTPTADLTITVNDPSHGTLTPAGDGTWTYTPDPDYN</sequence>
<protein>
    <submittedName>
        <fullName evidence="3">Putative outer membrane adhesin like protein</fullName>
    </submittedName>
</protein>
<organism evidence="3 4">
    <name type="scientific">Mycolicibacterium hassiacum (strain DSM 44199 / CIP 105218 / JCM 12690 / 3849)</name>
    <name type="common">Mycobacterium hassiacum</name>
    <dbReference type="NCBI Taxonomy" id="1122247"/>
    <lineage>
        <taxon>Bacteria</taxon>
        <taxon>Bacillati</taxon>
        <taxon>Actinomycetota</taxon>
        <taxon>Actinomycetes</taxon>
        <taxon>Mycobacteriales</taxon>
        <taxon>Mycobacteriaceae</taxon>
        <taxon>Mycolicibacterium</taxon>
    </lineage>
</organism>
<feature type="compositionally biased region" description="Polar residues" evidence="1">
    <location>
        <begin position="363"/>
        <end position="373"/>
    </location>
</feature>
<feature type="region of interest" description="Disordered" evidence="1">
    <location>
        <begin position="357"/>
        <end position="386"/>
    </location>
</feature>